<protein>
    <submittedName>
        <fullName evidence="2">Uncharacterized conserved protein GlcG, DUF336 family</fullName>
    </submittedName>
</protein>
<dbReference type="AlphaFoldDB" id="A0A0N8KDN8"/>
<dbReference type="Pfam" id="PF03928">
    <property type="entry name" value="HbpS-like"/>
    <property type="match status" value="1"/>
</dbReference>
<reference evidence="1 3" key="1">
    <citation type="submission" date="2015-09" db="EMBL/GenBank/DDBJ databases">
        <title>Identification and resolution of microdiversity through metagenomic sequencing of parallel consortia.</title>
        <authorList>
            <person name="Nelson W.C."/>
            <person name="Romine M.F."/>
            <person name="Lindemann S.R."/>
        </authorList>
    </citation>
    <scope>NUCLEOTIDE SEQUENCE [LARGE SCALE GENOMIC DNA]</scope>
    <source>
        <strain evidence="1">HL-109</strain>
    </source>
</reference>
<sequence length="144" mass="14430">MSELKSRIAQRMVAATLKAAREASLKPVAVAVYDARGALKAFQAEDGTSLRRGEIAMGKAYGAIALGVPSRTVGAMAVERPHFIAAASHIVDGPLVPAPGGVLIRDKRGALLGAVGVSGDLSDKDEAAALAGITAVGLAADAGT</sequence>
<reference evidence="2 4" key="2">
    <citation type="submission" date="2016-08" db="EMBL/GenBank/DDBJ databases">
        <authorList>
            <person name="Varghese N."/>
            <person name="Submissions Spin"/>
        </authorList>
    </citation>
    <scope>NUCLEOTIDE SEQUENCE [LARGE SCALE GENOMIC DNA]</scope>
    <source>
        <strain evidence="2 4">HL-109</strain>
    </source>
</reference>
<evidence type="ECO:0000313" key="3">
    <source>
        <dbReference type="Proteomes" id="UP000050497"/>
    </source>
</evidence>
<gene>
    <name evidence="2" type="ORF">GA0071312_0224</name>
    <name evidence="1" type="ORF">HLUCCO17_16440</name>
</gene>
<keyword evidence="4" id="KW-1185">Reference proteome</keyword>
<dbReference type="RefSeq" id="WP_074443279.1">
    <property type="nucleotide sequence ID" value="NZ_FMBM01000001.1"/>
</dbReference>
<dbReference type="PATRIC" id="fig|1653334.4.peg.1168"/>
<dbReference type="InterPro" id="IPR005624">
    <property type="entry name" value="PduO/GlcC-like"/>
</dbReference>
<evidence type="ECO:0000313" key="2">
    <source>
        <dbReference type="EMBL" id="SCC78336.1"/>
    </source>
</evidence>
<dbReference type="OrthoDB" id="9815788at2"/>
<dbReference type="PANTHER" id="PTHR34309:SF10">
    <property type="entry name" value="SLR1406 PROTEIN"/>
    <property type="match status" value="1"/>
</dbReference>
<dbReference type="EMBL" id="FMBM01000001">
    <property type="protein sequence ID" value="SCC78336.1"/>
    <property type="molecule type" value="Genomic_DNA"/>
</dbReference>
<name>A0A0N8KDN8_9HYPH</name>
<accession>A0A0N8KDN8</accession>
<dbReference type="Proteomes" id="UP000182800">
    <property type="component" value="Unassembled WGS sequence"/>
</dbReference>
<dbReference type="Proteomes" id="UP000050497">
    <property type="component" value="Unassembled WGS sequence"/>
</dbReference>
<dbReference type="SUPFAM" id="SSF143744">
    <property type="entry name" value="GlcG-like"/>
    <property type="match status" value="1"/>
</dbReference>
<evidence type="ECO:0000313" key="4">
    <source>
        <dbReference type="Proteomes" id="UP000182800"/>
    </source>
</evidence>
<proteinExistence type="predicted"/>
<dbReference type="InterPro" id="IPR038084">
    <property type="entry name" value="PduO/GlcC-like_sf"/>
</dbReference>
<dbReference type="STRING" id="1653334.GA0071312_0224"/>
<dbReference type="InterPro" id="IPR052517">
    <property type="entry name" value="GlcG_carb_metab_protein"/>
</dbReference>
<evidence type="ECO:0000313" key="1">
    <source>
        <dbReference type="EMBL" id="KPQ09058.1"/>
    </source>
</evidence>
<dbReference type="EMBL" id="LJSX01000036">
    <property type="protein sequence ID" value="KPQ09058.1"/>
    <property type="molecule type" value="Genomic_DNA"/>
</dbReference>
<comment type="caution">
    <text evidence="1">The sequence shown here is derived from an EMBL/GenBank/DDBJ whole genome shotgun (WGS) entry which is preliminary data.</text>
</comment>
<organism evidence="1 3">
    <name type="scientific">Saliniramus fredricksonii</name>
    <dbReference type="NCBI Taxonomy" id="1653334"/>
    <lineage>
        <taxon>Bacteria</taxon>
        <taxon>Pseudomonadati</taxon>
        <taxon>Pseudomonadota</taxon>
        <taxon>Alphaproteobacteria</taxon>
        <taxon>Hyphomicrobiales</taxon>
        <taxon>Salinarimonadaceae</taxon>
        <taxon>Saliniramus</taxon>
    </lineage>
</organism>
<dbReference type="PANTHER" id="PTHR34309">
    <property type="entry name" value="SLR1406 PROTEIN"/>
    <property type="match status" value="1"/>
</dbReference>
<dbReference type="Gene3D" id="3.30.450.150">
    <property type="entry name" value="Haem-degrading domain"/>
    <property type="match status" value="1"/>
</dbReference>